<keyword evidence="2" id="KW-0472">Membrane</keyword>
<dbReference type="RefSeq" id="WP_150406246.1">
    <property type="nucleotide sequence ID" value="NZ_VXLC01000021.1"/>
</dbReference>
<keyword evidence="2" id="KW-1133">Transmembrane helix</keyword>
<dbReference type="AlphaFoldDB" id="A0A5N0E4A5"/>
<dbReference type="Proteomes" id="UP000323876">
    <property type="component" value="Unassembled WGS sequence"/>
</dbReference>
<evidence type="ECO:0000256" key="2">
    <source>
        <dbReference type="SAM" id="Phobius"/>
    </source>
</evidence>
<evidence type="ECO:0000313" key="3">
    <source>
        <dbReference type="EMBL" id="KAA8884267.1"/>
    </source>
</evidence>
<name>A0A5N0E4A5_9NOCA</name>
<keyword evidence="2" id="KW-0812">Transmembrane</keyword>
<proteinExistence type="predicted"/>
<accession>A0A5N0E4A5</accession>
<evidence type="ECO:0000313" key="4">
    <source>
        <dbReference type="Proteomes" id="UP000323876"/>
    </source>
</evidence>
<dbReference type="OrthoDB" id="3700439at2"/>
<dbReference type="EMBL" id="VXLC01000021">
    <property type="protein sequence ID" value="KAA8884267.1"/>
    <property type="molecule type" value="Genomic_DNA"/>
</dbReference>
<comment type="caution">
    <text evidence="3">The sequence shown here is derived from an EMBL/GenBank/DDBJ whole genome shotgun (WGS) entry which is preliminary data.</text>
</comment>
<organism evidence="3 4">
    <name type="scientific">Nocardia colli</name>
    <dbReference type="NCBI Taxonomy" id="2545717"/>
    <lineage>
        <taxon>Bacteria</taxon>
        <taxon>Bacillati</taxon>
        <taxon>Actinomycetota</taxon>
        <taxon>Actinomycetes</taxon>
        <taxon>Mycobacteriales</taxon>
        <taxon>Nocardiaceae</taxon>
        <taxon>Nocardia</taxon>
    </lineage>
</organism>
<evidence type="ECO:0000256" key="1">
    <source>
        <dbReference type="SAM" id="MobiDB-lite"/>
    </source>
</evidence>
<keyword evidence="4" id="KW-1185">Reference proteome</keyword>
<feature type="transmembrane region" description="Helical" evidence="2">
    <location>
        <begin position="16"/>
        <end position="36"/>
    </location>
</feature>
<sequence length="202" mass="22202">MGWFFDFWHWWTTARVASAAAAAGGVMAVVTGSTAVRSLRHNRKATHRATRPMMVATLKPTSAMSAGLEIANVGQSIARVVEVTFDPPLPTHEQTPDGENSIIPLVRRRFSTPIDAWAPGYIARSEFLVLGNEQDEQGRHMNIDGIPRETAVLFTYVDDDGNAYTDRMSLDPTLIEGETWSVQNRSKGGDHTTLHDGAPWLG</sequence>
<protein>
    <submittedName>
        <fullName evidence="3">Uncharacterized protein</fullName>
    </submittedName>
</protein>
<reference evidence="3 4" key="1">
    <citation type="submission" date="2019-09" db="EMBL/GenBank/DDBJ databases">
        <authorList>
            <person name="Wang X."/>
        </authorList>
    </citation>
    <scope>NUCLEOTIDE SEQUENCE [LARGE SCALE GENOMIC DNA]</scope>
    <source>
        <strain evidence="3 4">CICC 11023</strain>
    </source>
</reference>
<gene>
    <name evidence="3" type="ORF">F3087_34145</name>
</gene>
<feature type="region of interest" description="Disordered" evidence="1">
    <location>
        <begin position="182"/>
        <end position="202"/>
    </location>
</feature>